<sequence length="582" mass="61692">MGFILGFAPAPVPESPVVPPAAAAPVAQDSNDNIELVGSKNEPTAAPVARYSNDNIELIGLMHELFNGEGQEEMTTFQGPIVGKQEVLEEFEVEDREAAKGNGPFETSFGPNPCSNDSSDLDADTLNCELDQCGNSDQSLAVDFAYDFYTSPDVTDKLDAVLSDFERRLSKGVARAMGVLDCSDTAVVSLQVARTTTDHIKRRMLRRTLDSRMLISQDVLAIAALPLDSILDADCIPPSSDLDEPFACFPVDGVMTVTIGATGKRYARNLQGNNASDQILAAVKNYIEQGASEYTNNDVLHVKYLGTREDVDDSSASAHPVDNAAASTPQEMNAETAIEIGSSGIGSAGYVGIALVLMSVVLIVSLLVQRRRTRGRRKPRVLAEGDLEEADDIEEIFVDLDSSIDGESQDDAPSSLAVMGGMASGVIQQMSAPSAPASPSQVVDVAKSDDSNAVNNNIEDAPKADESGVEKIEDSGAVALGPSHPMSPSISRDEVPSPPSSPPSSPHQSRVEDDSSDEAWTFREDMFGEGQVPSLSKDDNESSFIGNVDPIAADAGFIGVVDDTAGKAILTERTAVDDVQYV</sequence>
<feature type="compositionally biased region" description="Basic and acidic residues" evidence="1">
    <location>
        <begin position="460"/>
        <end position="474"/>
    </location>
</feature>
<comment type="caution">
    <text evidence="3">The sequence shown here is derived from an EMBL/GenBank/DDBJ whole genome shotgun (WGS) entry which is preliminary data.</text>
</comment>
<keyword evidence="2" id="KW-0812">Transmembrane</keyword>
<evidence type="ECO:0000313" key="4">
    <source>
        <dbReference type="Proteomes" id="UP000266841"/>
    </source>
</evidence>
<proteinExistence type="predicted"/>
<feature type="compositionally biased region" description="Pro residues" evidence="1">
    <location>
        <begin position="496"/>
        <end position="505"/>
    </location>
</feature>
<feature type="region of interest" description="Disordered" evidence="1">
    <location>
        <begin position="96"/>
        <end position="118"/>
    </location>
</feature>
<feature type="region of interest" description="Disordered" evidence="1">
    <location>
        <begin position="311"/>
        <end position="330"/>
    </location>
</feature>
<feature type="region of interest" description="Disordered" evidence="1">
    <location>
        <begin position="430"/>
        <end position="547"/>
    </location>
</feature>
<feature type="compositionally biased region" description="Low complexity" evidence="1">
    <location>
        <begin position="431"/>
        <end position="440"/>
    </location>
</feature>
<dbReference type="OMA" id="AYMEPRD"/>
<protein>
    <submittedName>
        <fullName evidence="3">Uncharacterized protein</fullName>
    </submittedName>
</protein>
<dbReference type="Proteomes" id="UP000266841">
    <property type="component" value="Unassembled WGS sequence"/>
</dbReference>
<evidence type="ECO:0000313" key="3">
    <source>
        <dbReference type="EMBL" id="EJK69337.1"/>
    </source>
</evidence>
<gene>
    <name evidence="3" type="ORF">THAOC_09413</name>
</gene>
<feature type="transmembrane region" description="Helical" evidence="2">
    <location>
        <begin position="348"/>
        <end position="368"/>
    </location>
</feature>
<keyword evidence="2" id="KW-0472">Membrane</keyword>
<accession>K0TFN7</accession>
<evidence type="ECO:0000256" key="1">
    <source>
        <dbReference type="SAM" id="MobiDB-lite"/>
    </source>
</evidence>
<dbReference type="EMBL" id="AGNL01010203">
    <property type="protein sequence ID" value="EJK69337.1"/>
    <property type="molecule type" value="Genomic_DNA"/>
</dbReference>
<dbReference type="AlphaFoldDB" id="K0TFN7"/>
<name>K0TFN7_THAOC</name>
<evidence type="ECO:0000256" key="2">
    <source>
        <dbReference type="SAM" id="Phobius"/>
    </source>
</evidence>
<feature type="compositionally biased region" description="Polar residues" evidence="1">
    <location>
        <begin position="109"/>
        <end position="118"/>
    </location>
</feature>
<keyword evidence="2" id="KW-1133">Transmembrane helix</keyword>
<reference evidence="3 4" key="1">
    <citation type="journal article" date="2012" name="Genome Biol.">
        <title>Genome and low-iron response of an oceanic diatom adapted to chronic iron limitation.</title>
        <authorList>
            <person name="Lommer M."/>
            <person name="Specht M."/>
            <person name="Roy A.S."/>
            <person name="Kraemer L."/>
            <person name="Andreson R."/>
            <person name="Gutowska M.A."/>
            <person name="Wolf J."/>
            <person name="Bergner S.V."/>
            <person name="Schilhabel M.B."/>
            <person name="Klostermeier U.C."/>
            <person name="Beiko R.G."/>
            <person name="Rosenstiel P."/>
            <person name="Hippler M."/>
            <person name="Laroche J."/>
        </authorList>
    </citation>
    <scope>NUCLEOTIDE SEQUENCE [LARGE SCALE GENOMIC DNA]</scope>
    <source>
        <strain evidence="3 4">CCMP1005</strain>
    </source>
</reference>
<keyword evidence="4" id="KW-1185">Reference proteome</keyword>
<organism evidence="3 4">
    <name type="scientific">Thalassiosira oceanica</name>
    <name type="common">Marine diatom</name>
    <dbReference type="NCBI Taxonomy" id="159749"/>
    <lineage>
        <taxon>Eukaryota</taxon>
        <taxon>Sar</taxon>
        <taxon>Stramenopiles</taxon>
        <taxon>Ochrophyta</taxon>
        <taxon>Bacillariophyta</taxon>
        <taxon>Coscinodiscophyceae</taxon>
        <taxon>Thalassiosirophycidae</taxon>
        <taxon>Thalassiosirales</taxon>
        <taxon>Thalassiosiraceae</taxon>
        <taxon>Thalassiosira</taxon>
    </lineage>
</organism>